<dbReference type="InterPro" id="IPR041588">
    <property type="entry name" value="Integrase_H2C2"/>
</dbReference>
<keyword evidence="3" id="KW-1185">Reference proteome</keyword>
<dbReference type="EnsemblMetazoa" id="XM_031925460">
    <property type="protein sequence ID" value="XP_031781320"/>
    <property type="gene ID" value="LOC116416564"/>
</dbReference>
<dbReference type="InParanoid" id="A0A7M7Q3I7"/>
<organism evidence="2 3">
    <name type="scientific">Nasonia vitripennis</name>
    <name type="common">Parasitic wasp</name>
    <dbReference type="NCBI Taxonomy" id="7425"/>
    <lineage>
        <taxon>Eukaryota</taxon>
        <taxon>Metazoa</taxon>
        <taxon>Ecdysozoa</taxon>
        <taxon>Arthropoda</taxon>
        <taxon>Hexapoda</taxon>
        <taxon>Insecta</taxon>
        <taxon>Pterygota</taxon>
        <taxon>Neoptera</taxon>
        <taxon>Endopterygota</taxon>
        <taxon>Hymenoptera</taxon>
        <taxon>Apocrita</taxon>
        <taxon>Proctotrupomorpha</taxon>
        <taxon>Chalcidoidea</taxon>
        <taxon>Pteromalidae</taxon>
        <taxon>Pteromalinae</taxon>
        <taxon>Nasonia</taxon>
    </lineage>
</organism>
<dbReference type="SUPFAM" id="SSF56672">
    <property type="entry name" value="DNA/RNA polymerases"/>
    <property type="match status" value="1"/>
</dbReference>
<proteinExistence type="predicted"/>
<accession>A0A7M7Q3I7</accession>
<sequence>MNNLNTTASYLTDITFRSIHSEFKKSLTCFVVKEITDLVPNEPVPRNRLNIPKQLKLADPHFEKPASVDMLIGSGPTLSILCPGQLKILNNDNLILQKTKLGWILGGNLESTNLSKSSRCLVTSLPFDLERFWRLEEKLDEERTLSKDELYCEEHFITHVKRSKDGRYIVALPFDKTKGKLGNSKQTALKQLLYLRKRFQRDHEYKREYTKVIEEYLKLGHMTLVETIGDDGFYLPHHGVPKLDSLTTMLRVVFNASVTPSDGGCSLNDCLLVGPTIQDDLITLLLRFRTHTYVILADIEKMYRQFLVRDSDRKYQKILWFVNDEIKEFVLNTVTFGVAAAPFLAIRCLHQLADDEQERFPLAAKILKRDMYVDNMLTGTNSVEEARSICTQMTQVLRTAGMNMRQWAANDPNILSDIQSKNLDANFDLSNDNTLKTLGIRWRAKTDSFVYKIKPISVTERFTKRKILSEIAKIFDPLGLLGPIILFAKKIMQDIWKAKIDWDETVPNDIYYQWNEFCLQLSCLPDMSFNRHILTNDANEIQIHGFSDASETGYGACIYMRSKDTFGNYKITLICSKSRVAPVKTRSLPRLELCGAQLLANLYVHTIRSIRIQVDRTYFWCDSSITLHWINTAPPKLKTFVANRVADIQLKTEIHAWRHIRSEDNPADALSKGQLPNDFLNNEIWLHGPPWLQQNETEWPESHIIGLTEIPEIKKAHCFVTKSDSYCAHLLKIIENQTSLMKLKRIFALCLRLPKKYRTNTKIRDMRIKDLQKAENVVIRLVQGSVFANDIASLKANKPLNEKSSLASLDPFIDEENILRVGGRIRKAIAPFSKRHPILLSKNNFFTDLIIQHYHTAHFHTGIQNTLYAIRENYWPIDGRNQIRKNIRKCTICFRANPQLCQYKMRDLPQVRVTQSRPFYNVGVDYCGPFFIKEKRYRNQKFTKIYVAIFVCMTVKAIHIEVVEDLSTEGFIAALRRFVSRRGLPGTIYSDNGTNFRGAHNKLNELYELLNSQQLKINLEKFTNSNKIEWHFIPPHSPNFGGLWEISVKQFKHHFKRVAADKRFTLAEFNTFSIEIEAILNSRPITRISSDINDLSAITPGHFLIGDSLKSLPEQNYTKIPDNRLSAWESMSKLKQQFWERWNKEYLNELNIRHNKSAAEPKLTKDLVVLIKEDNTPPMQWNMGIITDVHPGADKIIRVVTVRTKHGLKKRPTSKIAVLPIDDNLEKQETISKLKIN</sequence>
<dbReference type="GO" id="GO:0003676">
    <property type="term" value="F:nucleic acid binding"/>
    <property type="evidence" value="ECO:0007669"/>
    <property type="project" value="InterPro"/>
</dbReference>
<dbReference type="InterPro" id="IPR001584">
    <property type="entry name" value="Integrase_cat-core"/>
</dbReference>
<dbReference type="InterPro" id="IPR036397">
    <property type="entry name" value="RNaseH_sf"/>
</dbReference>
<name>A0A7M7Q3I7_NASVI</name>
<evidence type="ECO:0000259" key="1">
    <source>
        <dbReference type="PROSITE" id="PS50994"/>
    </source>
</evidence>
<dbReference type="InterPro" id="IPR008042">
    <property type="entry name" value="Retrotrans_Pao"/>
</dbReference>
<reference evidence="2" key="1">
    <citation type="submission" date="2021-01" db="UniProtKB">
        <authorList>
            <consortium name="EnsemblMetazoa"/>
        </authorList>
    </citation>
    <scope>IDENTIFICATION</scope>
</reference>
<dbReference type="PROSITE" id="PS50994">
    <property type="entry name" value="INTEGRASE"/>
    <property type="match status" value="1"/>
</dbReference>
<dbReference type="PANTHER" id="PTHR47331:SF5">
    <property type="entry name" value="RIBONUCLEASE H"/>
    <property type="match status" value="1"/>
</dbReference>
<dbReference type="RefSeq" id="XP_031781320.1">
    <property type="nucleotide sequence ID" value="XM_031925460.1"/>
</dbReference>
<evidence type="ECO:0000313" key="3">
    <source>
        <dbReference type="Proteomes" id="UP000002358"/>
    </source>
</evidence>
<dbReference type="Proteomes" id="UP000002358">
    <property type="component" value="Chromosome 1"/>
</dbReference>
<dbReference type="Gene3D" id="1.10.340.70">
    <property type="match status" value="1"/>
</dbReference>
<dbReference type="GO" id="GO:0042575">
    <property type="term" value="C:DNA polymerase complex"/>
    <property type="evidence" value="ECO:0007669"/>
    <property type="project" value="UniProtKB-ARBA"/>
</dbReference>
<evidence type="ECO:0000313" key="2">
    <source>
        <dbReference type="EnsemblMetazoa" id="XP_031781320"/>
    </source>
</evidence>
<dbReference type="InterPro" id="IPR043502">
    <property type="entry name" value="DNA/RNA_pol_sf"/>
</dbReference>
<dbReference type="Gene3D" id="3.30.420.10">
    <property type="entry name" value="Ribonuclease H-like superfamily/Ribonuclease H"/>
    <property type="match status" value="1"/>
</dbReference>
<dbReference type="GeneID" id="116416564"/>
<feature type="domain" description="Integrase catalytic" evidence="1">
    <location>
        <begin position="914"/>
        <end position="1108"/>
    </location>
</feature>
<dbReference type="GO" id="GO:0071897">
    <property type="term" value="P:DNA biosynthetic process"/>
    <property type="evidence" value="ECO:0007669"/>
    <property type="project" value="UniProtKB-ARBA"/>
</dbReference>
<dbReference type="InterPro" id="IPR012337">
    <property type="entry name" value="RNaseH-like_sf"/>
</dbReference>
<dbReference type="SUPFAM" id="SSF53098">
    <property type="entry name" value="Ribonuclease H-like"/>
    <property type="match status" value="1"/>
</dbReference>
<dbReference type="CDD" id="cd01644">
    <property type="entry name" value="RT_pepA17"/>
    <property type="match status" value="1"/>
</dbReference>
<dbReference type="Pfam" id="PF17921">
    <property type="entry name" value="Integrase_H2C2"/>
    <property type="match status" value="1"/>
</dbReference>
<dbReference type="OrthoDB" id="6599864at2759"/>
<dbReference type="KEGG" id="nvi:116416564"/>
<dbReference type="GO" id="GO:0015074">
    <property type="term" value="P:DNA integration"/>
    <property type="evidence" value="ECO:0007669"/>
    <property type="project" value="InterPro"/>
</dbReference>
<dbReference type="InterPro" id="IPR040676">
    <property type="entry name" value="DUF5641"/>
</dbReference>
<dbReference type="PANTHER" id="PTHR47331">
    <property type="entry name" value="PHD-TYPE DOMAIN-CONTAINING PROTEIN"/>
    <property type="match status" value="1"/>
</dbReference>
<dbReference type="AlphaFoldDB" id="A0A7M7Q3I7"/>
<dbReference type="Pfam" id="PF05380">
    <property type="entry name" value="Peptidase_A17"/>
    <property type="match status" value="1"/>
</dbReference>
<protein>
    <recommendedName>
        <fullName evidence="1">Integrase catalytic domain-containing protein</fullName>
    </recommendedName>
</protein>
<dbReference type="Pfam" id="PF18701">
    <property type="entry name" value="DUF5641"/>
    <property type="match status" value="1"/>
</dbReference>